<sequence length="369" mass="40243">MQLVTDVVYSSKLIVIVGCSLPEHIPVSALKTVLKSRDGSFWPGITVDKSGYVYFVDGTTIQMINDRAVLTTFICSRGRMSTQPLSCDFRMDITQVSACYTYITISEQVKAPFGHHSLLNKSVVHSTLEAAKAIIVSYQGLLYIAETDDRKIHRIQQVSTNGEISVVAGSPSDCDCKIDPNCDCFSGSKDEADALSCMYILSCMYYTMNNKPGDGSYACDAHLKAPFSLAVAPNGTLYIADLGNIWIRSISTNRPQQTAAGMYEIISPVDQELYLFSHNGTHLHTKHLITGDFLYNFTYSADWHLKAVVSRDGSTFHVQCDSKGIPLWLVAPRGKGCTGLPSATATSSRESLLKAMASPSSLTMAIPVS</sequence>
<dbReference type="PANTHER" id="PTHR11219">
    <property type="entry name" value="TENEURIN AND N-ACETYLGLUCOSAMINE-1-PHOSPHODIESTER ALPHA-N-ACETYLGLUCOSAMINIDASE"/>
    <property type="match status" value="1"/>
</dbReference>
<evidence type="ECO:0000313" key="6">
    <source>
        <dbReference type="EMBL" id="KAK3535495.1"/>
    </source>
</evidence>
<keyword evidence="1" id="KW-0245">EGF-like domain</keyword>
<dbReference type="PANTHER" id="PTHR11219:SF7">
    <property type="entry name" value="TENEURIN-1"/>
    <property type="match status" value="1"/>
</dbReference>
<keyword evidence="7" id="KW-1185">Reference proteome</keyword>
<dbReference type="InterPro" id="IPR056823">
    <property type="entry name" value="TEN-like_YD-shell"/>
</dbReference>
<dbReference type="InterPro" id="IPR011042">
    <property type="entry name" value="6-blade_b-propeller_TolB-like"/>
</dbReference>
<dbReference type="GO" id="GO:0043005">
    <property type="term" value="C:neuron projection"/>
    <property type="evidence" value="ECO:0007669"/>
    <property type="project" value="TreeGrafter"/>
</dbReference>
<gene>
    <name evidence="6" type="ORF">QTP70_016915</name>
</gene>
<evidence type="ECO:0000259" key="4">
    <source>
        <dbReference type="Pfam" id="PF25021"/>
    </source>
</evidence>
<dbReference type="Proteomes" id="UP001274896">
    <property type="component" value="Unassembled WGS sequence"/>
</dbReference>
<dbReference type="InterPro" id="IPR051216">
    <property type="entry name" value="Teneurin"/>
</dbReference>
<dbReference type="GO" id="GO:0042803">
    <property type="term" value="F:protein homodimerization activity"/>
    <property type="evidence" value="ECO:0007669"/>
    <property type="project" value="TreeGrafter"/>
</dbReference>
<feature type="domain" description="Teneurin NHL" evidence="4">
    <location>
        <begin position="112"/>
        <end position="194"/>
    </location>
</feature>
<evidence type="ECO:0000256" key="2">
    <source>
        <dbReference type="ARBA" id="ARBA00022737"/>
    </source>
</evidence>
<evidence type="ECO:0000313" key="7">
    <source>
        <dbReference type="Proteomes" id="UP001274896"/>
    </source>
</evidence>
<dbReference type="GO" id="GO:0046982">
    <property type="term" value="F:protein heterodimerization activity"/>
    <property type="evidence" value="ECO:0007669"/>
    <property type="project" value="TreeGrafter"/>
</dbReference>
<accession>A0AAE0QXE2</accession>
<organism evidence="6 7">
    <name type="scientific">Hemibagrus guttatus</name>
    <dbReference type="NCBI Taxonomy" id="175788"/>
    <lineage>
        <taxon>Eukaryota</taxon>
        <taxon>Metazoa</taxon>
        <taxon>Chordata</taxon>
        <taxon>Craniata</taxon>
        <taxon>Vertebrata</taxon>
        <taxon>Euteleostomi</taxon>
        <taxon>Actinopterygii</taxon>
        <taxon>Neopterygii</taxon>
        <taxon>Teleostei</taxon>
        <taxon>Ostariophysi</taxon>
        <taxon>Siluriformes</taxon>
        <taxon>Bagridae</taxon>
        <taxon>Hemibagrus</taxon>
    </lineage>
</organism>
<dbReference type="InterPro" id="IPR056822">
    <property type="entry name" value="TEN_NHL"/>
</dbReference>
<keyword evidence="3" id="KW-1015">Disulfide bond</keyword>
<evidence type="ECO:0000256" key="3">
    <source>
        <dbReference type="ARBA" id="ARBA00023157"/>
    </source>
</evidence>
<protein>
    <submittedName>
        <fullName evidence="6">Uncharacterized protein</fullName>
    </submittedName>
</protein>
<dbReference type="GO" id="GO:0007157">
    <property type="term" value="P:heterophilic cell-cell adhesion via plasma membrane cell adhesion molecules"/>
    <property type="evidence" value="ECO:0007669"/>
    <property type="project" value="TreeGrafter"/>
</dbReference>
<dbReference type="GO" id="GO:0048666">
    <property type="term" value="P:neuron development"/>
    <property type="evidence" value="ECO:0007669"/>
    <property type="project" value="TreeGrafter"/>
</dbReference>
<evidence type="ECO:0000259" key="5">
    <source>
        <dbReference type="Pfam" id="PF25023"/>
    </source>
</evidence>
<evidence type="ECO:0000256" key="1">
    <source>
        <dbReference type="ARBA" id="ARBA00022536"/>
    </source>
</evidence>
<dbReference type="AlphaFoldDB" id="A0AAE0QXE2"/>
<dbReference type="Pfam" id="PF25021">
    <property type="entry name" value="TEN_NHL"/>
    <property type="match status" value="3"/>
</dbReference>
<keyword evidence="2" id="KW-0677">Repeat</keyword>
<proteinExistence type="predicted"/>
<feature type="domain" description="Teneurin NHL" evidence="4">
    <location>
        <begin position="44"/>
        <end position="97"/>
    </location>
</feature>
<dbReference type="Pfam" id="PF25023">
    <property type="entry name" value="TEN_YD-shell"/>
    <property type="match status" value="1"/>
</dbReference>
<feature type="domain" description="Teneurin-like YD-shell" evidence="5">
    <location>
        <begin position="261"/>
        <end position="324"/>
    </location>
</feature>
<dbReference type="GO" id="GO:0050839">
    <property type="term" value="F:cell adhesion molecule binding"/>
    <property type="evidence" value="ECO:0007669"/>
    <property type="project" value="TreeGrafter"/>
</dbReference>
<dbReference type="EMBL" id="JAUCMX010000009">
    <property type="protein sequence ID" value="KAK3535495.1"/>
    <property type="molecule type" value="Genomic_DNA"/>
</dbReference>
<dbReference type="Gene3D" id="2.120.10.30">
    <property type="entry name" value="TolB, C-terminal domain"/>
    <property type="match status" value="1"/>
</dbReference>
<name>A0AAE0QXE2_9TELE</name>
<comment type="caution">
    <text evidence="6">The sequence shown here is derived from an EMBL/GenBank/DDBJ whole genome shotgun (WGS) entry which is preliminary data.</text>
</comment>
<reference evidence="6" key="1">
    <citation type="submission" date="2023-06" db="EMBL/GenBank/DDBJ databases">
        <title>Male Hemibagrus guttatus genome.</title>
        <authorList>
            <person name="Bian C."/>
        </authorList>
    </citation>
    <scope>NUCLEOTIDE SEQUENCE</scope>
    <source>
        <strain evidence="6">Male_cb2023</strain>
        <tissue evidence="6">Muscle</tissue>
    </source>
</reference>
<feature type="domain" description="Teneurin NHL" evidence="4">
    <location>
        <begin position="213"/>
        <end position="251"/>
    </location>
</feature>
<dbReference type="SUPFAM" id="SSF63829">
    <property type="entry name" value="Calcium-dependent phosphotriesterase"/>
    <property type="match status" value="1"/>
</dbReference>